<evidence type="ECO:0000256" key="1">
    <source>
        <dbReference type="SAM" id="MobiDB-lite"/>
    </source>
</evidence>
<accession>F2J343</accession>
<sequence length="95" mass="10310">MASVSDCGPQNLGIRTTLSDRHFDIVLQSDNKRGAGGNSGFFLTGDGCSKLAATSRRSKTGAPPKTKTAPRGRRQTADKPPTRHPARREAEMWDR</sequence>
<dbReference type="AlphaFoldDB" id="F2J343"/>
<name>F2J343_POLGS</name>
<dbReference type="Proteomes" id="UP000008130">
    <property type="component" value="Chromosome"/>
</dbReference>
<gene>
    <name evidence="2" type="ordered locus">SL003B_0478</name>
</gene>
<dbReference type="KEGG" id="pgv:SL003B_0478"/>
<feature type="region of interest" description="Disordered" evidence="1">
    <location>
        <begin position="52"/>
        <end position="95"/>
    </location>
</feature>
<evidence type="ECO:0000313" key="2">
    <source>
        <dbReference type="EMBL" id="ADZ68914.1"/>
    </source>
</evidence>
<evidence type="ECO:0000313" key="3">
    <source>
        <dbReference type="Proteomes" id="UP000008130"/>
    </source>
</evidence>
<organism evidence="2 3">
    <name type="scientific">Polymorphum gilvum (strain LMG 25793 / CGMCC 1.9160 / SL003B-26A1)</name>
    <dbReference type="NCBI Taxonomy" id="991905"/>
    <lineage>
        <taxon>Bacteria</taxon>
        <taxon>Pseudomonadati</taxon>
        <taxon>Pseudomonadota</taxon>
        <taxon>Alphaproteobacteria</taxon>
        <taxon>Rhodobacterales</taxon>
        <taxon>Paracoccaceae</taxon>
        <taxon>Polymorphum</taxon>
    </lineage>
</organism>
<reference evidence="2 3" key="1">
    <citation type="journal article" date="2011" name="J. Bacteriol.">
        <title>Complete genome sequence of Polymorphum gilvum SL003B-26A1T, a crude oil-degrading bacterium from oil-polluted saline soil.</title>
        <authorList>
            <person name="Li S.G."/>
            <person name="Tang Y.Q."/>
            <person name="Nie Y."/>
            <person name="Cai M."/>
            <person name="Wu X.L."/>
        </authorList>
    </citation>
    <scope>NUCLEOTIDE SEQUENCE [LARGE SCALE GENOMIC DNA]</scope>
    <source>
        <strain evidence="3">LMG 25793 / CGMCC 1.9160 / SL003B-26A1</strain>
    </source>
</reference>
<dbReference type="HOGENOM" id="CLU_2370422_0_0_5"/>
<keyword evidence="3" id="KW-1185">Reference proteome</keyword>
<feature type="compositionally biased region" description="Basic and acidic residues" evidence="1">
    <location>
        <begin position="75"/>
        <end position="95"/>
    </location>
</feature>
<proteinExistence type="predicted"/>
<dbReference type="EMBL" id="CP002568">
    <property type="protein sequence ID" value="ADZ68914.1"/>
    <property type="molecule type" value="Genomic_DNA"/>
</dbReference>
<protein>
    <submittedName>
        <fullName evidence="2">Uncharacterized protein</fullName>
    </submittedName>
</protein>